<dbReference type="Gene3D" id="1.10.3730.20">
    <property type="match status" value="1"/>
</dbReference>
<dbReference type="RefSeq" id="WP_264506672.1">
    <property type="nucleotide sequence ID" value="NZ_JAPDFL010000001.1"/>
</dbReference>
<dbReference type="Pfam" id="PF00892">
    <property type="entry name" value="EamA"/>
    <property type="match status" value="2"/>
</dbReference>
<dbReference type="SUPFAM" id="SSF103481">
    <property type="entry name" value="Multidrug resistance efflux transporter EmrE"/>
    <property type="match status" value="2"/>
</dbReference>
<proteinExistence type="predicted"/>
<feature type="domain" description="EamA" evidence="2">
    <location>
        <begin position="6"/>
        <end position="137"/>
    </location>
</feature>
<feature type="domain" description="EamA" evidence="2">
    <location>
        <begin position="152"/>
        <end position="276"/>
    </location>
</feature>
<evidence type="ECO:0000259" key="2">
    <source>
        <dbReference type="Pfam" id="PF00892"/>
    </source>
</evidence>
<dbReference type="PANTHER" id="PTHR22911">
    <property type="entry name" value="ACYL-MALONYL CONDENSING ENZYME-RELATED"/>
    <property type="match status" value="1"/>
</dbReference>
<sequence length="288" mass="30284">MSSVRGPILMVAAMAGFAIEDAFIKTLAQRIPAGEIAIALGLIGGLVFGLMVRREGGRLMDLRALKGAVLWRNLFETGAVMTMVLGVAIVPLSVVSSILQAVPLTVTLGAALFLGESVGWRRWSAILVGFVGVLMIVRPGMAGFDVLVLIPLLAVVFLTGRDLVTPSVPRDISTFKISGWGFLTGVPGGLMLLAITGDAPVMPNALEAVFMLGTAISGILAYAALVLATRAGNLGATTPFRYARLVFAMIIGVTLFGERPDAMTLAGAGLIVVAGFYTLMRNLRLRER</sequence>
<evidence type="ECO:0000313" key="4">
    <source>
        <dbReference type="Proteomes" id="UP001208938"/>
    </source>
</evidence>
<feature type="transmembrane region" description="Helical" evidence="1">
    <location>
        <begin position="98"/>
        <end position="115"/>
    </location>
</feature>
<organism evidence="3 4">
    <name type="scientific">Pararhodobacter zhoushanensis</name>
    <dbReference type="NCBI Taxonomy" id="2479545"/>
    <lineage>
        <taxon>Bacteria</taxon>
        <taxon>Pseudomonadati</taxon>
        <taxon>Pseudomonadota</taxon>
        <taxon>Alphaproteobacteria</taxon>
        <taxon>Rhodobacterales</taxon>
        <taxon>Paracoccaceae</taxon>
        <taxon>Pararhodobacter</taxon>
    </lineage>
</organism>
<feature type="transmembrane region" description="Helical" evidence="1">
    <location>
        <begin position="36"/>
        <end position="52"/>
    </location>
</feature>
<gene>
    <name evidence="3" type="ORF">OKW52_16440</name>
</gene>
<evidence type="ECO:0000256" key="1">
    <source>
        <dbReference type="SAM" id="Phobius"/>
    </source>
</evidence>
<accession>A0ABT3H202</accession>
<dbReference type="Proteomes" id="UP001208938">
    <property type="component" value="Unassembled WGS sequence"/>
</dbReference>
<evidence type="ECO:0000313" key="3">
    <source>
        <dbReference type="EMBL" id="MCW1933801.1"/>
    </source>
</evidence>
<keyword evidence="4" id="KW-1185">Reference proteome</keyword>
<feature type="transmembrane region" description="Helical" evidence="1">
    <location>
        <begin position="177"/>
        <end position="196"/>
    </location>
</feature>
<dbReference type="PANTHER" id="PTHR22911:SF135">
    <property type="entry name" value="BLR4310 PROTEIN"/>
    <property type="match status" value="1"/>
</dbReference>
<dbReference type="InterPro" id="IPR000620">
    <property type="entry name" value="EamA_dom"/>
</dbReference>
<feature type="transmembrane region" description="Helical" evidence="1">
    <location>
        <begin position="262"/>
        <end position="280"/>
    </location>
</feature>
<dbReference type="EMBL" id="JAPDFL010000001">
    <property type="protein sequence ID" value="MCW1933801.1"/>
    <property type="molecule type" value="Genomic_DNA"/>
</dbReference>
<feature type="transmembrane region" description="Helical" evidence="1">
    <location>
        <begin position="208"/>
        <end position="228"/>
    </location>
</feature>
<dbReference type="InterPro" id="IPR037185">
    <property type="entry name" value="EmrE-like"/>
</dbReference>
<keyword evidence="1" id="KW-0472">Membrane</keyword>
<feature type="transmembrane region" description="Helical" evidence="1">
    <location>
        <begin position="73"/>
        <end position="92"/>
    </location>
</feature>
<protein>
    <submittedName>
        <fullName evidence="3">DMT family transporter</fullName>
    </submittedName>
</protein>
<reference evidence="3 4" key="1">
    <citation type="submission" date="2022-10" db="EMBL/GenBank/DDBJ databases">
        <title>Pararhodobacter sp. nov., isolated from marine algae.</title>
        <authorList>
            <person name="Choi B.J."/>
            <person name="Kim J.M."/>
            <person name="Lee J.K."/>
            <person name="Choi D.G."/>
            <person name="Jeon C.O."/>
        </authorList>
    </citation>
    <scope>NUCLEOTIDE SEQUENCE [LARGE SCALE GENOMIC DNA]</scope>
    <source>
        <strain evidence="3 4">ZQ420</strain>
    </source>
</reference>
<comment type="caution">
    <text evidence="3">The sequence shown here is derived from an EMBL/GenBank/DDBJ whole genome shotgun (WGS) entry which is preliminary data.</text>
</comment>
<feature type="transmembrane region" description="Helical" evidence="1">
    <location>
        <begin position="240"/>
        <end position="256"/>
    </location>
</feature>
<name>A0ABT3H202_9RHOB</name>
<keyword evidence="1" id="KW-0812">Transmembrane</keyword>
<keyword evidence="1" id="KW-1133">Transmembrane helix</keyword>